<evidence type="ECO:0000256" key="5">
    <source>
        <dbReference type="ARBA" id="ARBA00022692"/>
    </source>
</evidence>
<keyword evidence="2" id="KW-1003">Cell membrane</keyword>
<dbReference type="PANTHER" id="PTHR33908:SF11">
    <property type="entry name" value="MEMBRANE PROTEIN"/>
    <property type="match status" value="1"/>
</dbReference>
<dbReference type="PANTHER" id="PTHR33908">
    <property type="entry name" value="MANNOSYLTRANSFERASE YKCB-RELATED"/>
    <property type="match status" value="1"/>
</dbReference>
<feature type="transmembrane region" description="Helical" evidence="8">
    <location>
        <begin position="180"/>
        <end position="206"/>
    </location>
</feature>
<feature type="transmembrane region" description="Helical" evidence="8">
    <location>
        <begin position="337"/>
        <end position="354"/>
    </location>
</feature>
<evidence type="ECO:0000256" key="2">
    <source>
        <dbReference type="ARBA" id="ARBA00022475"/>
    </source>
</evidence>
<protein>
    <submittedName>
        <fullName evidence="9">DUF2029 domain-containing protein</fullName>
    </submittedName>
</protein>
<evidence type="ECO:0000256" key="3">
    <source>
        <dbReference type="ARBA" id="ARBA00022676"/>
    </source>
</evidence>
<evidence type="ECO:0000256" key="7">
    <source>
        <dbReference type="ARBA" id="ARBA00023136"/>
    </source>
</evidence>
<evidence type="ECO:0000313" key="10">
    <source>
        <dbReference type="Proteomes" id="UP000318801"/>
    </source>
</evidence>
<dbReference type="EMBL" id="VHLG01000013">
    <property type="protein sequence ID" value="TPW28312.1"/>
    <property type="molecule type" value="Genomic_DNA"/>
</dbReference>
<proteinExistence type="predicted"/>
<feature type="transmembrane region" description="Helical" evidence="8">
    <location>
        <begin position="298"/>
        <end position="316"/>
    </location>
</feature>
<gene>
    <name evidence="9" type="ORF">FJU08_18225</name>
</gene>
<evidence type="ECO:0000256" key="8">
    <source>
        <dbReference type="SAM" id="Phobius"/>
    </source>
</evidence>
<feature type="transmembrane region" description="Helical" evidence="8">
    <location>
        <begin position="215"/>
        <end position="238"/>
    </location>
</feature>
<evidence type="ECO:0000256" key="6">
    <source>
        <dbReference type="ARBA" id="ARBA00022989"/>
    </source>
</evidence>
<keyword evidence="3" id="KW-0328">Glycosyltransferase</keyword>
<dbReference type="GO" id="GO:0009103">
    <property type="term" value="P:lipopolysaccharide biosynthetic process"/>
    <property type="evidence" value="ECO:0007669"/>
    <property type="project" value="UniProtKB-ARBA"/>
</dbReference>
<keyword evidence="4" id="KW-0808">Transferase</keyword>
<evidence type="ECO:0000313" key="9">
    <source>
        <dbReference type="EMBL" id="TPW28312.1"/>
    </source>
</evidence>
<dbReference type="OrthoDB" id="1814621at2"/>
<evidence type="ECO:0000256" key="4">
    <source>
        <dbReference type="ARBA" id="ARBA00022679"/>
    </source>
</evidence>
<keyword evidence="7 8" id="KW-0472">Membrane</keyword>
<reference evidence="9 10" key="1">
    <citation type="submission" date="2019-06" db="EMBL/GenBank/DDBJ databases">
        <authorList>
            <person name="Li M."/>
        </authorList>
    </citation>
    <scope>NUCLEOTIDE SEQUENCE [LARGE SCALE GENOMIC DNA]</scope>
    <source>
        <strain evidence="9 10">BGMRC2036</strain>
    </source>
</reference>
<dbReference type="RefSeq" id="WP_141150470.1">
    <property type="nucleotide sequence ID" value="NZ_VHLG01000013.1"/>
</dbReference>
<feature type="transmembrane region" description="Helical" evidence="8">
    <location>
        <begin position="386"/>
        <end position="406"/>
    </location>
</feature>
<keyword evidence="6 8" id="KW-1133">Transmembrane helix</keyword>
<keyword evidence="10" id="KW-1185">Reference proteome</keyword>
<sequence>MLGKFRRPLESHVIPFIVFGSAVVFCVYYALHAGLDVNWDLRNYHIYSVYAFLHDRLVYDVAPGQRQTWTNPFGVLLPYLAVMFTKPVIGSVILAACSAANILLIYLIACQLFRPALLGGRWVVQCLAILCAVAAGTGPVFLSLIGVSMNDNLVAACILAAVYFAIRDGSAVRQYFWSGLFLGLAVALKLTALIYIPGLAVAVLVLNPRRFHRQALAAAGGFLLTFIPFGATWAVYMYRLFDNPLMPLYNDLFKSELYPSVALKDTRFIFHGVGDFFPKFSEIAAGAHPTTEVGMVDLRYVIFAIFLFVFVLVLLDSLLRRGRHRGLQDSIVELKKLLSLLIFVVTSLLLWGLMFGIGRYAVALEQLIPVCVIGLLAVITQDARRLLIMSFASVALLLTTTVPANWARAKFSDSWFELAIPPELQAGDQLFVMLSGEPMAYVIPYLPATDRFVRFEGNLPISADDGLGQRIKEIVAAQDGPIMTLSPESFDEETSSAALATFGLKKEGDDCLYIDSNAGRLKSCRLIKSVN</sequence>
<feature type="transmembrane region" description="Helical" evidence="8">
    <location>
        <begin position="360"/>
        <end position="379"/>
    </location>
</feature>
<keyword evidence="5 8" id="KW-0812">Transmembrane</keyword>
<dbReference type="Proteomes" id="UP000318801">
    <property type="component" value="Unassembled WGS sequence"/>
</dbReference>
<dbReference type="AlphaFoldDB" id="A0A506U1R4"/>
<dbReference type="GO" id="GO:0016763">
    <property type="term" value="F:pentosyltransferase activity"/>
    <property type="evidence" value="ECO:0007669"/>
    <property type="project" value="TreeGrafter"/>
</dbReference>
<feature type="transmembrane region" description="Helical" evidence="8">
    <location>
        <begin position="88"/>
        <end position="110"/>
    </location>
</feature>
<feature type="transmembrane region" description="Helical" evidence="8">
    <location>
        <begin position="122"/>
        <end position="145"/>
    </location>
</feature>
<accession>A0A506U1R4</accession>
<comment type="subcellular location">
    <subcellularLocation>
        <location evidence="1">Cell membrane</location>
        <topology evidence="1">Multi-pass membrane protein</topology>
    </subcellularLocation>
</comment>
<organism evidence="9 10">
    <name type="scientific">Martelella alba</name>
    <dbReference type="NCBI Taxonomy" id="2590451"/>
    <lineage>
        <taxon>Bacteria</taxon>
        <taxon>Pseudomonadati</taxon>
        <taxon>Pseudomonadota</taxon>
        <taxon>Alphaproteobacteria</taxon>
        <taxon>Hyphomicrobiales</taxon>
        <taxon>Aurantimonadaceae</taxon>
        <taxon>Martelella</taxon>
    </lineage>
</organism>
<name>A0A506U1R4_9HYPH</name>
<feature type="transmembrane region" description="Helical" evidence="8">
    <location>
        <begin position="12"/>
        <end position="31"/>
    </location>
</feature>
<comment type="caution">
    <text evidence="9">The sequence shown here is derived from an EMBL/GenBank/DDBJ whole genome shotgun (WGS) entry which is preliminary data.</text>
</comment>
<dbReference type="GO" id="GO:0005886">
    <property type="term" value="C:plasma membrane"/>
    <property type="evidence" value="ECO:0007669"/>
    <property type="project" value="UniProtKB-SubCell"/>
</dbReference>
<dbReference type="InterPro" id="IPR050297">
    <property type="entry name" value="LipidA_mod_glycosyltrf_83"/>
</dbReference>
<evidence type="ECO:0000256" key="1">
    <source>
        <dbReference type="ARBA" id="ARBA00004651"/>
    </source>
</evidence>